<keyword evidence="1" id="KW-0812">Transmembrane</keyword>
<dbReference type="GO" id="GO:0140359">
    <property type="term" value="F:ABC-type transporter activity"/>
    <property type="evidence" value="ECO:0007669"/>
    <property type="project" value="InterPro"/>
</dbReference>
<reference evidence="2 3" key="1">
    <citation type="submission" date="2020-01" db="EMBL/GenBank/DDBJ databases">
        <authorList>
            <person name="Kim M.K."/>
        </authorList>
    </citation>
    <scope>NUCLEOTIDE SEQUENCE [LARGE SCALE GENOMIC DNA]</scope>
    <source>
        <strain evidence="2 3">BT213</strain>
    </source>
</reference>
<keyword evidence="1" id="KW-0472">Membrane</keyword>
<feature type="transmembrane region" description="Helical" evidence="1">
    <location>
        <begin position="55"/>
        <end position="78"/>
    </location>
</feature>
<evidence type="ECO:0000256" key="1">
    <source>
        <dbReference type="SAM" id="Phobius"/>
    </source>
</evidence>
<dbReference type="Proteomes" id="UP000478546">
    <property type="component" value="Unassembled WGS sequence"/>
</dbReference>
<feature type="transmembrane region" description="Helical" evidence="1">
    <location>
        <begin position="12"/>
        <end position="35"/>
    </location>
</feature>
<name>A0A6B2H737_9BACT</name>
<sequence>MNLLRTEFRKIAPYRTFWVILGIYVLLMLLILYSSTSVEINGKALGNETYQFPGLWMRLTYIAHFFNLLLGILVIVLVTDEYSYRTIRQQVIDGLSRAEVVLSKFYMVVTLAVFSTVFLLALGLYFGLLYSSDKSINSMFSQVDYLSYYFVQAVAYMSLAMFFAFLIRKSGLAIIAFIAYTKIIEPLIHFKLPDTLDKYFPMKALDSLTPMPGQEIFDQLTSPVEQLSPAWAALPSLLYIGLFLLLTYLLLKIRDL</sequence>
<proteinExistence type="predicted"/>
<dbReference type="EMBL" id="JAAEAA010000011">
    <property type="protein sequence ID" value="NDK56227.1"/>
    <property type="molecule type" value="Genomic_DNA"/>
</dbReference>
<gene>
    <name evidence="2" type="ORF">GWO68_09890</name>
</gene>
<accession>A0A6B2H737</accession>
<keyword evidence="1" id="KW-1133">Transmembrane helix</keyword>
<feature type="transmembrane region" description="Helical" evidence="1">
    <location>
        <begin position="105"/>
        <end position="126"/>
    </location>
</feature>
<dbReference type="GO" id="GO:0005886">
    <property type="term" value="C:plasma membrane"/>
    <property type="evidence" value="ECO:0007669"/>
    <property type="project" value="UniProtKB-SubCell"/>
</dbReference>
<feature type="transmembrane region" description="Helical" evidence="1">
    <location>
        <begin position="230"/>
        <end position="251"/>
    </location>
</feature>
<evidence type="ECO:0000313" key="3">
    <source>
        <dbReference type="Proteomes" id="UP000478546"/>
    </source>
</evidence>
<dbReference type="Pfam" id="PF12730">
    <property type="entry name" value="ABC2_membrane_4"/>
    <property type="match status" value="1"/>
</dbReference>
<evidence type="ECO:0000313" key="2">
    <source>
        <dbReference type="EMBL" id="NDK56227.1"/>
    </source>
</evidence>
<feature type="transmembrane region" description="Helical" evidence="1">
    <location>
        <begin position="146"/>
        <end position="165"/>
    </location>
</feature>
<dbReference type="PANTHER" id="PTHR37305:SF1">
    <property type="entry name" value="MEMBRANE PROTEIN"/>
    <property type="match status" value="1"/>
</dbReference>
<dbReference type="RefSeq" id="WP_162346288.1">
    <property type="nucleotide sequence ID" value="NZ_JAAEAA010000011.1"/>
</dbReference>
<dbReference type="AlphaFoldDB" id="A0A6B2H737"/>
<organism evidence="2 3">
    <name type="scientific">Pontibacter fetidus</name>
    <dbReference type="NCBI Taxonomy" id="2700082"/>
    <lineage>
        <taxon>Bacteria</taxon>
        <taxon>Pseudomonadati</taxon>
        <taxon>Bacteroidota</taxon>
        <taxon>Cytophagia</taxon>
        <taxon>Cytophagales</taxon>
        <taxon>Hymenobacteraceae</taxon>
        <taxon>Pontibacter</taxon>
    </lineage>
</organism>
<comment type="caution">
    <text evidence="2">The sequence shown here is derived from an EMBL/GenBank/DDBJ whole genome shotgun (WGS) entry which is preliminary data.</text>
</comment>
<feature type="transmembrane region" description="Helical" evidence="1">
    <location>
        <begin position="172"/>
        <end position="192"/>
    </location>
</feature>
<dbReference type="PANTHER" id="PTHR37305">
    <property type="entry name" value="INTEGRAL MEMBRANE PROTEIN-RELATED"/>
    <property type="match status" value="1"/>
</dbReference>
<keyword evidence="3" id="KW-1185">Reference proteome</keyword>
<protein>
    <submittedName>
        <fullName evidence="2">ABC transporter permease subunit</fullName>
    </submittedName>
</protein>